<gene>
    <name evidence="1" type="ORF">EJV47_00535</name>
</gene>
<sequence>MRKAVDWTGTLLRLAVGLAGCTPAATEQPPAAPTGRYEGTLTYRGAELPVVLNLTQDTVSRSVQLLLRTPAAPPYSRWFDSVAYQAPALTARLPGGSRLALREEPNFLTGTVWLNDTLRAELVAVRRGTPDLPSYAVIRASGQPAARSFVPLDTVQRRPALLLWAAPGGFGAACGWADWLARQGMVVTVAAPGAQPDSVAARQLSAALQLLRNYGAAGVDSGRVGVWAAGSGGRAALLAVAAGARPAGLIVQGAALAGPDQAWLRSRGRRGLRRPVLGLYGGRDTALNVPESSQLLRKAVAGQPQSGVKVYALANGALLLPAPADSVRRWPLPPADLAPSLWEWLSGLRSGR</sequence>
<organism evidence="1 2">
    <name type="scientific">Hymenobacter gummosus</name>
    <dbReference type="NCBI Taxonomy" id="1776032"/>
    <lineage>
        <taxon>Bacteria</taxon>
        <taxon>Pseudomonadati</taxon>
        <taxon>Bacteroidota</taxon>
        <taxon>Cytophagia</taxon>
        <taxon>Cytophagales</taxon>
        <taxon>Hymenobacteraceae</taxon>
        <taxon>Hymenobacter</taxon>
    </lineage>
</organism>
<proteinExistence type="predicted"/>
<dbReference type="AlphaFoldDB" id="A0A431U7T9"/>
<accession>A0A431U7T9</accession>
<comment type="caution">
    <text evidence="1">The sequence shown here is derived from an EMBL/GenBank/DDBJ whole genome shotgun (WGS) entry which is preliminary data.</text>
</comment>
<protein>
    <recommendedName>
        <fullName evidence="3">Dienelactone hydrolase domain-containing protein</fullName>
    </recommendedName>
</protein>
<dbReference type="Proteomes" id="UP000282184">
    <property type="component" value="Unassembled WGS sequence"/>
</dbReference>
<dbReference type="RefSeq" id="WP_126691187.1">
    <property type="nucleotide sequence ID" value="NZ_RXOF01000001.1"/>
</dbReference>
<evidence type="ECO:0000313" key="1">
    <source>
        <dbReference type="EMBL" id="RTQ53261.1"/>
    </source>
</evidence>
<name>A0A431U7T9_9BACT</name>
<evidence type="ECO:0008006" key="3">
    <source>
        <dbReference type="Google" id="ProtNLM"/>
    </source>
</evidence>
<dbReference type="OrthoDB" id="877199at2"/>
<dbReference type="EMBL" id="RXOF01000001">
    <property type="protein sequence ID" value="RTQ53261.1"/>
    <property type="molecule type" value="Genomic_DNA"/>
</dbReference>
<dbReference type="SUPFAM" id="SSF53474">
    <property type="entry name" value="alpha/beta-Hydrolases"/>
    <property type="match status" value="1"/>
</dbReference>
<dbReference type="Gene3D" id="3.40.50.1820">
    <property type="entry name" value="alpha/beta hydrolase"/>
    <property type="match status" value="1"/>
</dbReference>
<dbReference type="InterPro" id="IPR029058">
    <property type="entry name" value="AB_hydrolase_fold"/>
</dbReference>
<keyword evidence="2" id="KW-1185">Reference proteome</keyword>
<reference evidence="1 2" key="1">
    <citation type="submission" date="2018-12" db="EMBL/GenBank/DDBJ databases">
        <title>Hymenobacter gummosus sp. nov., isolated from a spring.</title>
        <authorList>
            <person name="Nie L."/>
        </authorList>
    </citation>
    <scope>NUCLEOTIDE SEQUENCE [LARGE SCALE GENOMIC DNA]</scope>
    <source>
        <strain evidence="1 2">KCTC 52166</strain>
    </source>
</reference>
<evidence type="ECO:0000313" key="2">
    <source>
        <dbReference type="Proteomes" id="UP000282184"/>
    </source>
</evidence>